<comment type="caution">
    <text evidence="2">The sequence shown here is derived from an EMBL/GenBank/DDBJ whole genome shotgun (WGS) entry which is preliminary data.</text>
</comment>
<feature type="signal peptide" evidence="1">
    <location>
        <begin position="1"/>
        <end position="34"/>
    </location>
</feature>
<name>U3A327_9SPHN</name>
<accession>U3A327</accession>
<gene>
    <name evidence="2" type="ORF">NT2_05_00790</name>
</gene>
<dbReference type="Proteomes" id="UP000016568">
    <property type="component" value="Unassembled WGS sequence"/>
</dbReference>
<dbReference type="RefSeq" id="WP_021690065.1">
    <property type="nucleotide sequence ID" value="NZ_BASZ01000005.1"/>
</dbReference>
<dbReference type="EMBL" id="BASZ01000005">
    <property type="protein sequence ID" value="GAD49158.1"/>
    <property type="molecule type" value="Genomic_DNA"/>
</dbReference>
<sequence>MPHHRPRTRRVLLRARAYLLAPVMFVALAGPALAQYGPGTFGTIGPVWHGGRVPARDLPVNRADKNDDTGKVEAAHFVAPDLPPGTLGHGPVTVTTIQGALDDPLASAPYEAAIVDQLVHAGYETAVPGDQGGQVVELRLIRQEARAKDPPRKPVSGAMAVGVSNHGTSTAMAVNVDLRKPKGALLSTRLEARIRDRANNTVLWEGRAEMFSRQGDSRWDQAAIAQKLAQALFDGFPNRNDGA</sequence>
<dbReference type="OrthoDB" id="7428103at2"/>
<dbReference type="KEGG" id="ntd:EGO55_11605"/>
<organism evidence="2 3">
    <name type="scientific">Caenibius tardaugens NBRC 16725</name>
    <dbReference type="NCBI Taxonomy" id="1219035"/>
    <lineage>
        <taxon>Bacteria</taxon>
        <taxon>Pseudomonadati</taxon>
        <taxon>Pseudomonadota</taxon>
        <taxon>Alphaproteobacteria</taxon>
        <taxon>Sphingomonadales</taxon>
        <taxon>Erythrobacteraceae</taxon>
        <taxon>Caenibius</taxon>
    </lineage>
</organism>
<protein>
    <recommendedName>
        <fullName evidence="4">DUF4136 domain-containing protein</fullName>
    </recommendedName>
</protein>
<keyword evidence="1" id="KW-0732">Signal</keyword>
<keyword evidence="3" id="KW-1185">Reference proteome</keyword>
<feature type="chain" id="PRO_5030177876" description="DUF4136 domain-containing protein" evidence="1">
    <location>
        <begin position="35"/>
        <end position="243"/>
    </location>
</feature>
<evidence type="ECO:0000256" key="1">
    <source>
        <dbReference type="SAM" id="SignalP"/>
    </source>
</evidence>
<evidence type="ECO:0008006" key="4">
    <source>
        <dbReference type="Google" id="ProtNLM"/>
    </source>
</evidence>
<proteinExistence type="predicted"/>
<evidence type="ECO:0000313" key="3">
    <source>
        <dbReference type="Proteomes" id="UP000016568"/>
    </source>
</evidence>
<dbReference type="InterPro" id="IPR006311">
    <property type="entry name" value="TAT_signal"/>
</dbReference>
<dbReference type="AlphaFoldDB" id="U3A327"/>
<dbReference type="PROSITE" id="PS51318">
    <property type="entry name" value="TAT"/>
    <property type="match status" value="1"/>
</dbReference>
<reference evidence="2 3" key="1">
    <citation type="submission" date="2013-09" db="EMBL/GenBank/DDBJ databases">
        <title>Whole genome shotgun sequence of Novosphingobium tardaugens NBRC 16725.</title>
        <authorList>
            <person name="Isaki S."/>
            <person name="Hosoyama A."/>
            <person name="Tsuchikane K."/>
            <person name="Katsumata H."/>
            <person name="Ando Y."/>
            <person name="Yamazaki S."/>
            <person name="Fujita N."/>
        </authorList>
    </citation>
    <scope>NUCLEOTIDE SEQUENCE [LARGE SCALE GENOMIC DNA]</scope>
    <source>
        <strain evidence="2 3">NBRC 16725</strain>
    </source>
</reference>
<evidence type="ECO:0000313" key="2">
    <source>
        <dbReference type="EMBL" id="GAD49158.1"/>
    </source>
</evidence>